<dbReference type="GO" id="GO:0005829">
    <property type="term" value="C:cytosol"/>
    <property type="evidence" value="ECO:0007669"/>
    <property type="project" value="TreeGrafter"/>
</dbReference>
<keyword evidence="6" id="KW-0963">Cytoplasm</keyword>
<evidence type="ECO:0000256" key="13">
    <source>
        <dbReference type="ARBA" id="ARBA00047937"/>
    </source>
</evidence>
<evidence type="ECO:0000256" key="2">
    <source>
        <dbReference type="ARBA" id="ARBA00008226"/>
    </source>
</evidence>
<keyword evidence="8" id="KW-0547">Nucleotide-binding</keyword>
<evidence type="ECO:0000256" key="11">
    <source>
        <dbReference type="ARBA" id="ARBA00023146"/>
    </source>
</evidence>
<dbReference type="InParanoid" id="Q0EWW7"/>
<dbReference type="InterPro" id="IPR006194">
    <property type="entry name" value="Gly-tRNA-synth_heterodimer"/>
</dbReference>
<dbReference type="GO" id="GO:0004814">
    <property type="term" value="F:arginine-tRNA ligase activity"/>
    <property type="evidence" value="ECO:0007669"/>
    <property type="project" value="InterPro"/>
</dbReference>
<keyword evidence="11" id="KW-0030">Aminoacyl-tRNA synthetase</keyword>
<dbReference type="EMBL" id="AATS01000017">
    <property type="protein sequence ID" value="EAU53790.1"/>
    <property type="molecule type" value="Genomic_DNA"/>
</dbReference>
<comment type="caution">
    <text evidence="15">The sequence shown here is derived from an EMBL/GenBank/DDBJ whole genome shotgun (WGS) entry which is preliminary data.</text>
</comment>
<dbReference type="GO" id="GO:0006420">
    <property type="term" value="P:arginyl-tRNA aminoacylation"/>
    <property type="evidence" value="ECO:0007669"/>
    <property type="project" value="InterPro"/>
</dbReference>
<dbReference type="PANTHER" id="PTHR30075">
    <property type="entry name" value="GLYCYL-TRNA SYNTHETASE"/>
    <property type="match status" value="1"/>
</dbReference>
<proteinExistence type="inferred from homology"/>
<comment type="catalytic activity">
    <reaction evidence="13">
        <text>tRNA(Gly) + glycine + ATP = glycyl-tRNA(Gly) + AMP + diphosphate</text>
        <dbReference type="Rhea" id="RHEA:16013"/>
        <dbReference type="Rhea" id="RHEA-COMP:9664"/>
        <dbReference type="Rhea" id="RHEA-COMP:9683"/>
        <dbReference type="ChEBI" id="CHEBI:30616"/>
        <dbReference type="ChEBI" id="CHEBI:33019"/>
        <dbReference type="ChEBI" id="CHEBI:57305"/>
        <dbReference type="ChEBI" id="CHEBI:78442"/>
        <dbReference type="ChEBI" id="CHEBI:78522"/>
        <dbReference type="ChEBI" id="CHEBI:456215"/>
        <dbReference type="EC" id="6.1.1.14"/>
    </reaction>
</comment>
<evidence type="ECO:0000256" key="3">
    <source>
        <dbReference type="ARBA" id="ARBA00011209"/>
    </source>
</evidence>
<name>Q0EWW7_9PROT</name>
<organism evidence="15 16">
    <name type="scientific">Mariprofundus ferrooxydans PV-1</name>
    <dbReference type="NCBI Taxonomy" id="314345"/>
    <lineage>
        <taxon>Bacteria</taxon>
        <taxon>Pseudomonadati</taxon>
        <taxon>Pseudomonadota</taxon>
        <taxon>Candidatius Mariprofundia</taxon>
        <taxon>Mariprofundales</taxon>
        <taxon>Mariprofundaceae</taxon>
        <taxon>Mariprofundus</taxon>
    </lineage>
</organism>
<gene>
    <name evidence="15" type="ORF">SPV1_10169</name>
</gene>
<dbReference type="AlphaFoldDB" id="Q0EWW7"/>
<comment type="subunit">
    <text evidence="3">Tetramer of two alpha and two beta subunits.</text>
</comment>
<dbReference type="GO" id="GO:0006426">
    <property type="term" value="P:glycyl-tRNA aminoacylation"/>
    <property type="evidence" value="ECO:0007669"/>
    <property type="project" value="InterPro"/>
</dbReference>
<reference evidence="15 16" key="1">
    <citation type="submission" date="2006-09" db="EMBL/GenBank/DDBJ databases">
        <authorList>
            <person name="Emerson D."/>
            <person name="Ferriera S."/>
            <person name="Johnson J."/>
            <person name="Kravitz S."/>
            <person name="Halpern A."/>
            <person name="Remington K."/>
            <person name="Beeson K."/>
            <person name="Tran B."/>
            <person name="Rogers Y.-H."/>
            <person name="Friedman R."/>
            <person name="Venter J.C."/>
        </authorList>
    </citation>
    <scope>NUCLEOTIDE SEQUENCE [LARGE SCALE GENOMIC DNA]</scope>
    <source>
        <strain evidence="15 16">PV-1</strain>
    </source>
</reference>
<dbReference type="InterPro" id="IPR008909">
    <property type="entry name" value="DALR_anticod-bd"/>
</dbReference>
<feature type="domain" description="DALR anticodon binding" evidence="14">
    <location>
        <begin position="26"/>
        <end position="66"/>
    </location>
</feature>
<evidence type="ECO:0000256" key="8">
    <source>
        <dbReference type="ARBA" id="ARBA00022741"/>
    </source>
</evidence>
<evidence type="ECO:0000256" key="1">
    <source>
        <dbReference type="ARBA" id="ARBA00004496"/>
    </source>
</evidence>
<keyword evidence="10" id="KW-0648">Protein biosynthesis</keyword>
<dbReference type="HOGENOM" id="CLU_2666794_0_0_0"/>
<protein>
    <recommendedName>
        <fullName evidence="5">Glycine--tRNA ligase beta subunit</fullName>
        <ecNumber evidence="4">6.1.1.14</ecNumber>
    </recommendedName>
    <alternativeName>
        <fullName evidence="12">Glycyl-tRNA synthetase beta subunit</fullName>
    </alternativeName>
</protein>
<keyword evidence="16" id="KW-1185">Reference proteome</keyword>
<comment type="similarity">
    <text evidence="2">Belongs to the class-II aminoacyl-tRNA synthetase family.</text>
</comment>
<keyword evidence="7" id="KW-0436">Ligase</keyword>
<accession>Q0EWW7</accession>
<evidence type="ECO:0000256" key="5">
    <source>
        <dbReference type="ARBA" id="ARBA00022032"/>
    </source>
</evidence>
<dbReference type="Proteomes" id="UP000005297">
    <property type="component" value="Unassembled WGS sequence"/>
</dbReference>
<sequence>MISAENDFRAAVSTGDFDSSIVPALSVLARLREPVDSFFDDVMVMAEDERVRGNRLALLARLRALFLNLADVSRL</sequence>
<dbReference type="PANTHER" id="PTHR30075:SF2">
    <property type="entry name" value="GLYCINE--TRNA LIGASE, CHLOROPLASTIC_MITOCHONDRIAL 2"/>
    <property type="match status" value="1"/>
</dbReference>
<evidence type="ECO:0000313" key="15">
    <source>
        <dbReference type="EMBL" id="EAU53790.1"/>
    </source>
</evidence>
<dbReference type="eggNOG" id="COG0751">
    <property type="taxonomic scope" value="Bacteria"/>
</dbReference>
<dbReference type="GO" id="GO:0004820">
    <property type="term" value="F:glycine-tRNA ligase activity"/>
    <property type="evidence" value="ECO:0007669"/>
    <property type="project" value="UniProtKB-EC"/>
</dbReference>
<evidence type="ECO:0000313" key="16">
    <source>
        <dbReference type="Proteomes" id="UP000005297"/>
    </source>
</evidence>
<evidence type="ECO:0000256" key="9">
    <source>
        <dbReference type="ARBA" id="ARBA00022840"/>
    </source>
</evidence>
<comment type="subcellular location">
    <subcellularLocation>
        <location evidence="1">Cytoplasm</location>
    </subcellularLocation>
</comment>
<dbReference type="GO" id="GO:0005524">
    <property type="term" value="F:ATP binding"/>
    <property type="evidence" value="ECO:0007669"/>
    <property type="project" value="UniProtKB-KW"/>
</dbReference>
<evidence type="ECO:0000256" key="6">
    <source>
        <dbReference type="ARBA" id="ARBA00022490"/>
    </source>
</evidence>
<keyword evidence="9" id="KW-0067">ATP-binding</keyword>
<evidence type="ECO:0000259" key="14">
    <source>
        <dbReference type="Pfam" id="PF05746"/>
    </source>
</evidence>
<evidence type="ECO:0000256" key="7">
    <source>
        <dbReference type="ARBA" id="ARBA00022598"/>
    </source>
</evidence>
<dbReference type="EC" id="6.1.1.14" evidence="4"/>
<dbReference type="Pfam" id="PF05746">
    <property type="entry name" value="DALR_1"/>
    <property type="match status" value="1"/>
</dbReference>
<evidence type="ECO:0000256" key="10">
    <source>
        <dbReference type="ARBA" id="ARBA00022917"/>
    </source>
</evidence>
<evidence type="ECO:0000256" key="4">
    <source>
        <dbReference type="ARBA" id="ARBA00012829"/>
    </source>
</evidence>
<evidence type="ECO:0000256" key="12">
    <source>
        <dbReference type="ARBA" id="ARBA00031650"/>
    </source>
</evidence>